<evidence type="ECO:0000256" key="9">
    <source>
        <dbReference type="SAM" id="SignalP"/>
    </source>
</evidence>
<dbReference type="GO" id="GO:0016020">
    <property type="term" value="C:membrane"/>
    <property type="evidence" value="ECO:0007669"/>
    <property type="project" value="UniProtKB-SubCell"/>
</dbReference>
<evidence type="ECO:0000256" key="2">
    <source>
        <dbReference type="ARBA" id="ARBA00022448"/>
    </source>
</evidence>
<comment type="similarity">
    <text evidence="6">Belongs to the ZIP transporter (TC 2.A.5) family. KE4/Catsup subfamily.</text>
</comment>
<dbReference type="Proteomes" id="UP001209878">
    <property type="component" value="Unassembled WGS sequence"/>
</dbReference>
<feature type="compositionally biased region" description="Basic and acidic residues" evidence="7">
    <location>
        <begin position="127"/>
        <end position="139"/>
    </location>
</feature>
<evidence type="ECO:0000256" key="6">
    <source>
        <dbReference type="ARBA" id="ARBA00038485"/>
    </source>
</evidence>
<name>A0AAD9K2I0_RIDPI</name>
<feature type="compositionally biased region" description="Basic and acidic residues" evidence="7">
    <location>
        <begin position="211"/>
        <end position="233"/>
    </location>
</feature>
<evidence type="ECO:0000256" key="1">
    <source>
        <dbReference type="ARBA" id="ARBA00004141"/>
    </source>
</evidence>
<dbReference type="PANTHER" id="PTHR16950:SF25">
    <property type="entry name" value="ZINC TRANSPORTER SLC39A7"/>
    <property type="match status" value="1"/>
</dbReference>
<feature type="transmembrane region" description="Helical" evidence="8">
    <location>
        <begin position="467"/>
        <end position="483"/>
    </location>
</feature>
<feature type="transmembrane region" description="Helical" evidence="8">
    <location>
        <begin position="239"/>
        <end position="256"/>
    </location>
</feature>
<feature type="transmembrane region" description="Helical" evidence="8">
    <location>
        <begin position="184"/>
        <end position="202"/>
    </location>
</feature>
<feature type="transmembrane region" description="Helical" evidence="8">
    <location>
        <begin position="433"/>
        <end position="455"/>
    </location>
</feature>
<keyword evidence="11" id="KW-1185">Reference proteome</keyword>
<evidence type="ECO:0000256" key="8">
    <source>
        <dbReference type="SAM" id="Phobius"/>
    </source>
</evidence>
<feature type="compositionally biased region" description="Acidic residues" evidence="7">
    <location>
        <begin position="66"/>
        <end position="75"/>
    </location>
</feature>
<feature type="region of interest" description="Disordered" evidence="7">
    <location>
        <begin position="61"/>
        <end position="139"/>
    </location>
</feature>
<feature type="compositionally biased region" description="Basic and acidic residues" evidence="7">
    <location>
        <begin position="76"/>
        <end position="118"/>
    </location>
</feature>
<keyword evidence="4 8" id="KW-1133">Transmembrane helix</keyword>
<accession>A0AAD9K2I0</accession>
<sequence>MAAPVRCGSRLLLTVFLLTAFVSVLVLSHEHHHGHAHDDHGHAHGNEHDAEPAHFKYSKQANEAEVTPDVDDEYGHDEHEDHHHHDHGHDHGHDAHGHSHDAHDHSHDAHAHSHDAHGHDHHGHSHDHHEKPTSATTEKRGMLVPLGTWLRALGSTALVSIAPVFILLLIPLDNSKERQSLLKILLSFASGGLLGDAFLHLIPHALSPHSHGGEEDGHGHSHSHDEEEADSHGHSHGRGMTVGLWVLAGIIVFLAVEKFVRIVKGEDGHGHSHSVKKPDVKKSDTAEKESDKKKDKPEKEGDDKKEKEVEKKEKDDAPKKKVDKKKAKSSEQEEGDIKVAGYLNLVADATHNFTDGLAIGVSYLLGQNIGILTTITILLHEVPHEVGDFAILVQSGCSKRKAMMLQFTTAIGAMTGTVVSLALGGVGPEAMAWILPFTAGGFIYIATVSVIPELLADSKFWQSVKEIAALLTGVLMMVIIAVIE</sequence>
<dbReference type="InterPro" id="IPR003689">
    <property type="entry name" value="ZIP"/>
</dbReference>
<dbReference type="AlphaFoldDB" id="A0AAD9K2I0"/>
<evidence type="ECO:0000256" key="7">
    <source>
        <dbReference type="SAM" id="MobiDB-lite"/>
    </source>
</evidence>
<gene>
    <name evidence="10" type="ORF">NP493_1447g00016</name>
</gene>
<evidence type="ECO:0000256" key="4">
    <source>
        <dbReference type="ARBA" id="ARBA00022989"/>
    </source>
</evidence>
<feature type="region of interest" description="Disordered" evidence="7">
    <location>
        <begin position="209"/>
        <end position="236"/>
    </location>
</feature>
<comment type="caution">
    <text evidence="10">The sequence shown here is derived from an EMBL/GenBank/DDBJ whole genome shotgun (WGS) entry which is preliminary data.</text>
</comment>
<evidence type="ECO:0000256" key="5">
    <source>
        <dbReference type="ARBA" id="ARBA00023136"/>
    </source>
</evidence>
<proteinExistence type="inferred from homology"/>
<evidence type="ECO:0000313" key="11">
    <source>
        <dbReference type="Proteomes" id="UP001209878"/>
    </source>
</evidence>
<feature type="chain" id="PRO_5041909953" evidence="9">
    <location>
        <begin position="29"/>
        <end position="484"/>
    </location>
</feature>
<evidence type="ECO:0000313" key="10">
    <source>
        <dbReference type="EMBL" id="KAK2163743.1"/>
    </source>
</evidence>
<feature type="signal peptide" evidence="9">
    <location>
        <begin position="1"/>
        <end position="28"/>
    </location>
</feature>
<dbReference type="PANTHER" id="PTHR16950">
    <property type="entry name" value="ZINC TRANSPORTER SLC39A7 HISTIDINE-RICH MEMBRANE PROTEIN KE4"/>
    <property type="match status" value="1"/>
</dbReference>
<dbReference type="GO" id="GO:0005385">
    <property type="term" value="F:zinc ion transmembrane transporter activity"/>
    <property type="evidence" value="ECO:0007669"/>
    <property type="project" value="TreeGrafter"/>
</dbReference>
<protein>
    <submittedName>
        <fullName evidence="10">Uncharacterized protein</fullName>
    </submittedName>
</protein>
<dbReference type="Pfam" id="PF02535">
    <property type="entry name" value="Zip"/>
    <property type="match status" value="1"/>
</dbReference>
<comment type="subcellular location">
    <subcellularLocation>
        <location evidence="1">Membrane</location>
        <topology evidence="1">Multi-pass membrane protein</topology>
    </subcellularLocation>
</comment>
<keyword evidence="2" id="KW-0813">Transport</keyword>
<feature type="region of interest" description="Disordered" evidence="7">
    <location>
        <begin position="267"/>
        <end position="330"/>
    </location>
</feature>
<dbReference type="EMBL" id="JAODUO010001446">
    <property type="protein sequence ID" value="KAK2163743.1"/>
    <property type="molecule type" value="Genomic_DNA"/>
</dbReference>
<keyword evidence="5 8" id="KW-0472">Membrane</keyword>
<dbReference type="GO" id="GO:0006882">
    <property type="term" value="P:intracellular zinc ion homeostasis"/>
    <property type="evidence" value="ECO:0007669"/>
    <property type="project" value="TreeGrafter"/>
</dbReference>
<keyword evidence="9" id="KW-0732">Signal</keyword>
<reference evidence="10" key="1">
    <citation type="journal article" date="2023" name="Mol. Biol. Evol.">
        <title>Third-Generation Sequencing Reveals the Adaptive Role of the Epigenome in Three Deep-Sea Polychaetes.</title>
        <authorList>
            <person name="Perez M."/>
            <person name="Aroh O."/>
            <person name="Sun Y."/>
            <person name="Lan Y."/>
            <person name="Juniper S.K."/>
            <person name="Young C.R."/>
            <person name="Angers B."/>
            <person name="Qian P.Y."/>
        </authorList>
    </citation>
    <scope>NUCLEOTIDE SEQUENCE</scope>
    <source>
        <strain evidence="10">R07B-5</strain>
    </source>
</reference>
<evidence type="ECO:0000256" key="3">
    <source>
        <dbReference type="ARBA" id="ARBA00022692"/>
    </source>
</evidence>
<feature type="transmembrane region" description="Helical" evidence="8">
    <location>
        <begin position="149"/>
        <end position="172"/>
    </location>
</feature>
<organism evidence="10 11">
    <name type="scientific">Ridgeia piscesae</name>
    <name type="common">Tubeworm</name>
    <dbReference type="NCBI Taxonomy" id="27915"/>
    <lineage>
        <taxon>Eukaryota</taxon>
        <taxon>Metazoa</taxon>
        <taxon>Spiralia</taxon>
        <taxon>Lophotrochozoa</taxon>
        <taxon>Annelida</taxon>
        <taxon>Polychaeta</taxon>
        <taxon>Sedentaria</taxon>
        <taxon>Canalipalpata</taxon>
        <taxon>Sabellida</taxon>
        <taxon>Siboglinidae</taxon>
        <taxon>Ridgeia</taxon>
    </lineage>
</organism>
<feature type="transmembrane region" description="Helical" evidence="8">
    <location>
        <begin position="407"/>
        <end position="427"/>
    </location>
</feature>
<feature type="compositionally biased region" description="Basic and acidic residues" evidence="7">
    <location>
        <begin position="267"/>
        <end position="320"/>
    </location>
</feature>
<keyword evidence="3 8" id="KW-0812">Transmembrane</keyword>